<accession>A0ABR4XQM2</accession>
<reference evidence="2 3" key="1">
    <citation type="journal article" date="2014" name="Antonie Van Leeuwenhoek">
        <title>Oenococcus alcoholitolerans sp. nov., a lactic acid bacteria isolated from cachaca and ethanol fermentation processes.</title>
        <authorList>
            <person name="Badotti F."/>
            <person name="Moreira A.P."/>
            <person name="Tonon L.A."/>
            <person name="de Lucena B.T."/>
            <person name="Gomes Fde C."/>
            <person name="Kruger R."/>
            <person name="Thompson C.C."/>
            <person name="de Morais M.A.Jr."/>
            <person name="Rosa C.A."/>
            <person name="Thompson F.L."/>
        </authorList>
    </citation>
    <scope>NUCLEOTIDE SEQUENCE [LARGE SCALE GENOMIC DNA]</scope>
    <source>
        <strain evidence="2 3">UFRJ-M7.2.18</strain>
    </source>
</reference>
<protein>
    <submittedName>
        <fullName evidence="2">Uncharacterized protein</fullName>
    </submittedName>
</protein>
<evidence type="ECO:0000313" key="2">
    <source>
        <dbReference type="EMBL" id="KGO31778.1"/>
    </source>
</evidence>
<feature type="compositionally biased region" description="Polar residues" evidence="1">
    <location>
        <begin position="27"/>
        <end position="37"/>
    </location>
</feature>
<feature type="non-terminal residue" evidence="2">
    <location>
        <position position="1"/>
    </location>
</feature>
<evidence type="ECO:0000256" key="1">
    <source>
        <dbReference type="SAM" id="MobiDB-lite"/>
    </source>
</evidence>
<comment type="caution">
    <text evidence="2">The sequence shown here is derived from an EMBL/GenBank/DDBJ whole genome shotgun (WGS) entry which is preliminary data.</text>
</comment>
<evidence type="ECO:0000313" key="3">
    <source>
        <dbReference type="Proteomes" id="UP000030023"/>
    </source>
</evidence>
<keyword evidence="3" id="KW-1185">Reference proteome</keyword>
<sequence length="37" mass="3975">PKGDVYHTSGSFEFASGTKNTELDIDLSTQNDADAEN</sequence>
<gene>
    <name evidence="2" type="ORF">Q757_05135</name>
</gene>
<dbReference type="EMBL" id="AXCV01000214">
    <property type="protein sequence ID" value="KGO31778.1"/>
    <property type="molecule type" value="Genomic_DNA"/>
</dbReference>
<organism evidence="2 3">
    <name type="scientific">Oenococcus alcoholitolerans</name>
    <dbReference type="NCBI Taxonomy" id="931074"/>
    <lineage>
        <taxon>Bacteria</taxon>
        <taxon>Bacillati</taxon>
        <taxon>Bacillota</taxon>
        <taxon>Bacilli</taxon>
        <taxon>Lactobacillales</taxon>
        <taxon>Lactobacillaceae</taxon>
        <taxon>Oenococcus</taxon>
    </lineage>
</organism>
<dbReference type="Proteomes" id="UP000030023">
    <property type="component" value="Unassembled WGS sequence"/>
</dbReference>
<name>A0ABR4XQM2_9LACO</name>
<feature type="region of interest" description="Disordered" evidence="1">
    <location>
        <begin position="1"/>
        <end position="37"/>
    </location>
</feature>
<proteinExistence type="predicted"/>